<gene>
    <name evidence="1" type="ORF">TRFO_04173</name>
</gene>
<dbReference type="VEuPathDB" id="TrichDB:TRFO_04173"/>
<dbReference type="OrthoDB" id="429991at2759"/>
<dbReference type="RefSeq" id="XP_068363802.1">
    <property type="nucleotide sequence ID" value="XM_068491737.1"/>
</dbReference>
<keyword evidence="2" id="KW-1185">Reference proteome</keyword>
<comment type="caution">
    <text evidence="1">The sequence shown here is derived from an EMBL/GenBank/DDBJ whole genome shotgun (WGS) entry which is preliminary data.</text>
</comment>
<evidence type="ECO:0000313" key="1">
    <source>
        <dbReference type="EMBL" id="OHT10666.1"/>
    </source>
</evidence>
<dbReference type="InterPro" id="IPR010736">
    <property type="entry name" value="SHIPPO-rpt"/>
</dbReference>
<dbReference type="Proteomes" id="UP000179807">
    <property type="component" value="Unassembled WGS sequence"/>
</dbReference>
<accession>A0A1J4KHZ5</accession>
<reference evidence="1" key="1">
    <citation type="submission" date="2016-10" db="EMBL/GenBank/DDBJ databases">
        <authorList>
            <person name="Benchimol M."/>
            <person name="Almeida L.G."/>
            <person name="Vasconcelos A.T."/>
            <person name="Perreira-Neves A."/>
            <person name="Rosa I.A."/>
            <person name="Tasca T."/>
            <person name="Bogo M.R."/>
            <person name="de Souza W."/>
        </authorList>
    </citation>
    <scope>NUCLEOTIDE SEQUENCE [LARGE SCALE GENOMIC DNA]</scope>
    <source>
        <strain evidence="1">K</strain>
    </source>
</reference>
<dbReference type="GeneID" id="94826441"/>
<proteinExistence type="predicted"/>
<dbReference type="Pfam" id="PF07004">
    <property type="entry name" value="SHIPPO-rpt"/>
    <property type="match status" value="2"/>
</dbReference>
<sequence>MTKWIKKFLTKFIHHEEPLTANIDFIDRPKFSENSGFTIGNREKFEYAIMTPGPGPGKYALPSTMDTAKSHTITSRHYHEKVSDTPGPGFYDLPSTIQLQRQGPVPSVVDNRTDWMVNGTEKTPAPTDYNPVPIDGKAPIGVKLTSGRICTSIGKKNRGRNVSNGKNVIAVDKCIVKLDKVEDAEDAKRYIQSSSALKSIVAEIYDLILKEKPEDPIECIKQHFLPEVVPANPGEEEEDYSDFLF</sequence>
<dbReference type="AlphaFoldDB" id="A0A1J4KHZ5"/>
<name>A0A1J4KHZ5_9EUKA</name>
<protein>
    <submittedName>
        <fullName evidence="1">Uncharacterized protein</fullName>
    </submittedName>
</protein>
<organism evidence="1 2">
    <name type="scientific">Tritrichomonas foetus</name>
    <dbReference type="NCBI Taxonomy" id="1144522"/>
    <lineage>
        <taxon>Eukaryota</taxon>
        <taxon>Metamonada</taxon>
        <taxon>Parabasalia</taxon>
        <taxon>Tritrichomonadida</taxon>
        <taxon>Tritrichomonadidae</taxon>
        <taxon>Tritrichomonas</taxon>
    </lineage>
</organism>
<evidence type="ECO:0000313" key="2">
    <source>
        <dbReference type="Proteomes" id="UP000179807"/>
    </source>
</evidence>
<dbReference type="EMBL" id="MLAK01000605">
    <property type="protein sequence ID" value="OHT10666.1"/>
    <property type="molecule type" value="Genomic_DNA"/>
</dbReference>